<evidence type="ECO:0000259" key="10">
    <source>
        <dbReference type="PROSITE" id="PS50893"/>
    </source>
</evidence>
<dbReference type="SUPFAM" id="SSF52540">
    <property type="entry name" value="P-loop containing nucleoside triphosphate hydrolases"/>
    <property type="match status" value="1"/>
</dbReference>
<dbReference type="Proteomes" id="UP000279236">
    <property type="component" value="Unassembled WGS sequence"/>
</dbReference>
<dbReference type="PROSITE" id="PS00211">
    <property type="entry name" value="ABC_TRANSPORTER_1"/>
    <property type="match status" value="1"/>
</dbReference>
<dbReference type="RefSeq" id="XP_028474861.1">
    <property type="nucleotide sequence ID" value="XM_028624693.1"/>
</dbReference>
<reference evidence="11 12" key="1">
    <citation type="submission" date="2018-11" db="EMBL/GenBank/DDBJ databases">
        <title>Genome sequence of Apiotrichum porosum DSM 27194.</title>
        <authorList>
            <person name="Aliyu H."/>
            <person name="Gorte O."/>
            <person name="Ochsenreither K."/>
        </authorList>
    </citation>
    <scope>NUCLEOTIDE SEQUENCE [LARGE SCALE GENOMIC DNA]</scope>
    <source>
        <strain evidence="11 12">DSM 27194</strain>
    </source>
</reference>
<comment type="caution">
    <text evidence="11">The sequence shown here is derived from an EMBL/GenBank/DDBJ whole genome shotgun (WGS) entry which is preliminary data.</text>
</comment>
<evidence type="ECO:0000256" key="3">
    <source>
        <dbReference type="ARBA" id="ARBA00022448"/>
    </source>
</evidence>
<feature type="transmembrane region" description="Helical" evidence="9">
    <location>
        <begin position="619"/>
        <end position="641"/>
    </location>
</feature>
<feature type="transmembrane region" description="Helical" evidence="9">
    <location>
        <begin position="448"/>
        <end position="475"/>
    </location>
</feature>
<dbReference type="Pfam" id="PF00005">
    <property type="entry name" value="ABC_tran"/>
    <property type="match status" value="1"/>
</dbReference>
<protein>
    <recommendedName>
        <fullName evidence="10">ABC transporter domain-containing protein</fullName>
    </recommendedName>
</protein>
<dbReference type="AlphaFoldDB" id="A0A427XLU8"/>
<dbReference type="GO" id="GO:0140359">
    <property type="term" value="F:ABC-type transporter activity"/>
    <property type="evidence" value="ECO:0007669"/>
    <property type="project" value="InterPro"/>
</dbReference>
<keyword evidence="6" id="KW-0067">ATP-binding</keyword>
<feature type="domain" description="ABC transporter" evidence="10">
    <location>
        <begin position="47"/>
        <end position="289"/>
    </location>
</feature>
<dbReference type="STRING" id="105984.A0A427XLU8"/>
<dbReference type="GO" id="GO:0016887">
    <property type="term" value="F:ATP hydrolysis activity"/>
    <property type="evidence" value="ECO:0007669"/>
    <property type="project" value="InterPro"/>
</dbReference>
<proteinExistence type="inferred from homology"/>
<dbReference type="InterPro" id="IPR017871">
    <property type="entry name" value="ABC_transporter-like_CS"/>
</dbReference>
<dbReference type="EMBL" id="RSCE01000009">
    <property type="protein sequence ID" value="RSH79752.1"/>
    <property type="molecule type" value="Genomic_DNA"/>
</dbReference>
<keyword evidence="7 9" id="KW-1133">Transmembrane helix</keyword>
<dbReference type="GeneID" id="39593951"/>
<dbReference type="Pfam" id="PF19055">
    <property type="entry name" value="ABC2_membrane_7"/>
    <property type="match status" value="1"/>
</dbReference>
<evidence type="ECO:0000256" key="9">
    <source>
        <dbReference type="SAM" id="Phobius"/>
    </source>
</evidence>
<dbReference type="OrthoDB" id="66620at2759"/>
<sequence length="644" mass="70788">MSENPTASSSTSTPPTPEVMTATLEMQALHSDVSDPQIAHVKGGSVATFSHLSYEVKGKDGAQRLVDDVSVKVGQGEMLAIMGPSGAGKSTLLDLMAFRKRAMDGGEVRLNGNLLSNSTMSHVSSYVEQDDEHLGVLTVRETISYASRLSASGFSRSQTRQRVDEIIQALGLQSCANQKIGTPIQRGISGGQKRRVTVGTGLVTYPRILFLDEPTSGLDSSSAREVMASIRRIAEAEGITVIATIHAPSIETLELFDQLMVLAKGKVAFLGSLVEAEVRCRDLGRPIPNYHNPGDHLLDLVAVDFDDSKKENIAALYSAQTAANWNRPPSIEHGEFDESEKYQVKRASVGHHFRVVGTLCERNVVNYSRNLLAYGVRMGMYAGMGLLLATIWIRLGHSDGKINDRLSVHFFSVAFLAFMSVAGIPAFLEERSVFLRERNNGLYGAFPFVLANTIVTLPFLFMCAVLFSVICYWAIGLHPGATHFFRFLAFLFLALFAAETQAVLISAIVPIFIAALALCAFMNGFWMCTQGYFIRARSLPRFWYYWAHWMNYQTYAFETLTKNDLVGEVFFCDTAKLPDGTCSCVYPPSAETVAKYGQCMVSGQDVIDYLEFGGINVPVYAAILVGIIVVLRVMLYLALVIKRK</sequence>
<keyword evidence="8 9" id="KW-0472">Membrane</keyword>
<name>A0A427XLU8_9TREE</name>
<dbReference type="InterPro" id="IPR003593">
    <property type="entry name" value="AAA+_ATPase"/>
</dbReference>
<dbReference type="InterPro" id="IPR027417">
    <property type="entry name" value="P-loop_NTPase"/>
</dbReference>
<accession>A0A427XLU8</accession>
<dbReference type="InterPro" id="IPR013525">
    <property type="entry name" value="ABC2_TM"/>
</dbReference>
<organism evidence="11 12">
    <name type="scientific">Apiotrichum porosum</name>
    <dbReference type="NCBI Taxonomy" id="105984"/>
    <lineage>
        <taxon>Eukaryota</taxon>
        <taxon>Fungi</taxon>
        <taxon>Dikarya</taxon>
        <taxon>Basidiomycota</taxon>
        <taxon>Agaricomycotina</taxon>
        <taxon>Tremellomycetes</taxon>
        <taxon>Trichosporonales</taxon>
        <taxon>Trichosporonaceae</taxon>
        <taxon>Apiotrichum</taxon>
    </lineage>
</organism>
<keyword evidence="4 9" id="KW-0812">Transmembrane</keyword>
<evidence type="ECO:0000256" key="4">
    <source>
        <dbReference type="ARBA" id="ARBA00022692"/>
    </source>
</evidence>
<evidence type="ECO:0000313" key="11">
    <source>
        <dbReference type="EMBL" id="RSH79752.1"/>
    </source>
</evidence>
<dbReference type="InterPro" id="IPR003439">
    <property type="entry name" value="ABC_transporter-like_ATP-bd"/>
</dbReference>
<comment type="subcellular location">
    <subcellularLocation>
        <location evidence="1">Membrane</location>
        <topology evidence="1">Multi-pass membrane protein</topology>
    </subcellularLocation>
</comment>
<evidence type="ECO:0000256" key="6">
    <source>
        <dbReference type="ARBA" id="ARBA00022840"/>
    </source>
</evidence>
<dbReference type="InterPro" id="IPR043926">
    <property type="entry name" value="ABCG_dom"/>
</dbReference>
<feature type="transmembrane region" description="Helical" evidence="9">
    <location>
        <begin position="371"/>
        <end position="395"/>
    </location>
</feature>
<keyword evidence="12" id="KW-1185">Reference proteome</keyword>
<evidence type="ECO:0000256" key="2">
    <source>
        <dbReference type="ARBA" id="ARBA00005814"/>
    </source>
</evidence>
<evidence type="ECO:0000256" key="8">
    <source>
        <dbReference type="ARBA" id="ARBA00023136"/>
    </source>
</evidence>
<keyword evidence="5" id="KW-0547">Nucleotide-binding</keyword>
<dbReference type="SMART" id="SM00382">
    <property type="entry name" value="AAA"/>
    <property type="match status" value="1"/>
</dbReference>
<gene>
    <name evidence="11" type="ORF">EHS24_009408</name>
</gene>
<evidence type="ECO:0000256" key="7">
    <source>
        <dbReference type="ARBA" id="ARBA00022989"/>
    </source>
</evidence>
<dbReference type="PANTHER" id="PTHR48042:SF11">
    <property type="entry name" value="ABC TRANSPORTER G FAMILY MEMBER 11"/>
    <property type="match status" value="1"/>
</dbReference>
<dbReference type="InterPro" id="IPR052215">
    <property type="entry name" value="Plant_ABCG"/>
</dbReference>
<evidence type="ECO:0000256" key="1">
    <source>
        <dbReference type="ARBA" id="ARBA00004141"/>
    </source>
</evidence>
<dbReference type="PROSITE" id="PS50893">
    <property type="entry name" value="ABC_TRANSPORTER_2"/>
    <property type="match status" value="1"/>
</dbReference>
<dbReference type="GO" id="GO:0005524">
    <property type="term" value="F:ATP binding"/>
    <property type="evidence" value="ECO:0007669"/>
    <property type="project" value="UniProtKB-KW"/>
</dbReference>
<comment type="similarity">
    <text evidence="2">Belongs to the ABC transporter superfamily. ABCG family. Eye pigment precursor importer (TC 3.A.1.204) subfamily.</text>
</comment>
<feature type="transmembrane region" description="Helical" evidence="9">
    <location>
        <begin position="407"/>
        <end position="428"/>
    </location>
</feature>
<evidence type="ECO:0000256" key="5">
    <source>
        <dbReference type="ARBA" id="ARBA00022741"/>
    </source>
</evidence>
<dbReference type="Pfam" id="PF01061">
    <property type="entry name" value="ABC2_membrane"/>
    <property type="match status" value="1"/>
</dbReference>
<dbReference type="Gene3D" id="3.40.50.300">
    <property type="entry name" value="P-loop containing nucleotide triphosphate hydrolases"/>
    <property type="match status" value="1"/>
</dbReference>
<evidence type="ECO:0000313" key="12">
    <source>
        <dbReference type="Proteomes" id="UP000279236"/>
    </source>
</evidence>
<feature type="transmembrane region" description="Helical" evidence="9">
    <location>
        <begin position="487"/>
        <end position="517"/>
    </location>
</feature>
<keyword evidence="3" id="KW-0813">Transport</keyword>
<dbReference type="GO" id="GO:0016020">
    <property type="term" value="C:membrane"/>
    <property type="evidence" value="ECO:0007669"/>
    <property type="project" value="UniProtKB-SubCell"/>
</dbReference>
<dbReference type="PANTHER" id="PTHR48042">
    <property type="entry name" value="ABC TRANSPORTER G FAMILY MEMBER 11"/>
    <property type="match status" value="1"/>
</dbReference>